<keyword evidence="5 7" id="KW-0472">Membrane</keyword>
<reference evidence="9 10" key="1">
    <citation type="submission" date="2016-10" db="EMBL/GenBank/DDBJ databases">
        <authorList>
            <person name="de Groot N.N."/>
        </authorList>
    </citation>
    <scope>NUCLEOTIDE SEQUENCE [LARGE SCALE GENOMIC DNA]</scope>
    <source>
        <strain evidence="9 10">DSM 19547</strain>
    </source>
</reference>
<comment type="subcellular location">
    <subcellularLocation>
        <location evidence="2">Endomembrane system</location>
        <topology evidence="2">Multi-pass membrane protein</topology>
    </subcellularLocation>
    <subcellularLocation>
        <location evidence="6">Membrane</location>
        <topology evidence="6">Multi-pass membrane protein</topology>
    </subcellularLocation>
</comment>
<evidence type="ECO:0000256" key="3">
    <source>
        <dbReference type="ARBA" id="ARBA00022692"/>
    </source>
</evidence>
<dbReference type="PANTHER" id="PTHR42829:SF2">
    <property type="entry name" value="NADH-UBIQUINONE OXIDOREDUCTASE CHAIN 5"/>
    <property type="match status" value="1"/>
</dbReference>
<gene>
    <name evidence="9" type="ORF">SAMN04488047_101672</name>
</gene>
<sequence>MIWWTALLPLFAGLGVWSTGGSRNRLAVVGVQAMLGSLLIAVFAESGSFSWSSDFALHAEFTPLSRAVAILVSMVAGATVAYASAHEAKGGLPRLTGLMLVFAGAMQLVVIADDLITVLIGWELMGACSWALIGHKWRQVEPMRSANFAFVVTRAGDLGMFLALFAVVAMTGSAEYEALGSLSGWPLIIATLGIVVAAASKAGQVPFSPWLFRAMDGPTSVSALLHSSTMVAAGAFLLARLHPWLGDAPGFAAATIGFGLTTAIAGGVVAAAHMHAKKLLAASTSAQLGLMFCAAGAGYPMIAVMHLITHALLKAPLFYAAGVAHERTGSFDLRSMWLGRALPIAAVLTAISALCLAGVPPLPGGWTKEEILKGLQKISPWLAAAGVVASGLSATYATRFAVMAFGPGEKTEAEKPAMPEVGARIFLTTCTILLIPIWWPAVHDPVANLLSGDLPHGPKLIIISSLTAVAIGIGSGLWLSRHPVERSWSDWLGLPSIFHAGVERPGLAVARLASRIDDLVFDGIPRGAAFAGRSVASGFGTADDHGIDGMSRGAGHGAVALLVRLGDAAARGASRAGEAAADLIPTGAGRVSGMAGTDARRMQTGMAHHYYALLAVGAAAGVLYLIFGA</sequence>
<keyword evidence="9" id="KW-0830">Ubiquinone</keyword>
<evidence type="ECO:0000259" key="8">
    <source>
        <dbReference type="Pfam" id="PF00361"/>
    </source>
</evidence>
<protein>
    <submittedName>
        <fullName evidence="9">NADH:ubiquinone oxidoreductase subunit 5 (Chain L)/Multisubunit Na+/H+ antiporter, MnhA subunit</fullName>
    </submittedName>
</protein>
<dbReference type="RefSeq" id="WP_093417577.1">
    <property type="nucleotide sequence ID" value="NZ_FOXA01000001.1"/>
</dbReference>
<feature type="transmembrane region" description="Helical" evidence="7">
    <location>
        <begin position="423"/>
        <end position="441"/>
    </location>
</feature>
<dbReference type="GO" id="GO:0015990">
    <property type="term" value="P:electron transport coupled proton transport"/>
    <property type="evidence" value="ECO:0007669"/>
    <property type="project" value="TreeGrafter"/>
</dbReference>
<evidence type="ECO:0000313" key="9">
    <source>
        <dbReference type="EMBL" id="SFO97184.1"/>
    </source>
</evidence>
<feature type="transmembrane region" description="Helical" evidence="7">
    <location>
        <begin position="337"/>
        <end position="359"/>
    </location>
</feature>
<dbReference type="STRING" id="441119.SAMN04488047_101672"/>
<dbReference type="OrthoDB" id="9811798at2"/>
<feature type="transmembrane region" description="Helical" evidence="7">
    <location>
        <begin position="64"/>
        <end position="85"/>
    </location>
</feature>
<keyword evidence="10" id="KW-1185">Reference proteome</keyword>
<feature type="transmembrane region" description="Helical" evidence="7">
    <location>
        <begin position="251"/>
        <end position="272"/>
    </location>
</feature>
<dbReference type="GO" id="GO:0016020">
    <property type="term" value="C:membrane"/>
    <property type="evidence" value="ECO:0007669"/>
    <property type="project" value="UniProtKB-SubCell"/>
</dbReference>
<feature type="transmembrane region" description="Helical" evidence="7">
    <location>
        <begin position="379"/>
        <end position="402"/>
    </location>
</feature>
<feature type="transmembrane region" description="Helical" evidence="7">
    <location>
        <begin position="610"/>
        <end position="627"/>
    </location>
</feature>
<dbReference type="GO" id="GO:0012505">
    <property type="term" value="C:endomembrane system"/>
    <property type="evidence" value="ECO:0007669"/>
    <property type="project" value="UniProtKB-SubCell"/>
</dbReference>
<feature type="domain" description="NADH:quinone oxidoreductase/Mrp antiporter transmembrane" evidence="8">
    <location>
        <begin position="112"/>
        <end position="392"/>
    </location>
</feature>
<evidence type="ECO:0000256" key="7">
    <source>
        <dbReference type="SAM" id="Phobius"/>
    </source>
</evidence>
<dbReference type="GO" id="GO:0042773">
    <property type="term" value="P:ATP synthesis coupled electron transport"/>
    <property type="evidence" value="ECO:0007669"/>
    <property type="project" value="InterPro"/>
</dbReference>
<organism evidence="9 10">
    <name type="scientific">Tranquillimonas alkanivorans</name>
    <dbReference type="NCBI Taxonomy" id="441119"/>
    <lineage>
        <taxon>Bacteria</taxon>
        <taxon>Pseudomonadati</taxon>
        <taxon>Pseudomonadota</taxon>
        <taxon>Alphaproteobacteria</taxon>
        <taxon>Rhodobacterales</taxon>
        <taxon>Roseobacteraceae</taxon>
        <taxon>Tranquillimonas</taxon>
    </lineage>
</organism>
<feature type="transmembrane region" description="Helical" evidence="7">
    <location>
        <begin position="92"/>
        <end position="110"/>
    </location>
</feature>
<evidence type="ECO:0000256" key="6">
    <source>
        <dbReference type="RuleBase" id="RU000320"/>
    </source>
</evidence>
<feature type="transmembrane region" description="Helical" evidence="7">
    <location>
        <begin position="116"/>
        <end position="134"/>
    </location>
</feature>
<feature type="transmembrane region" description="Helical" evidence="7">
    <location>
        <begin position="461"/>
        <end position="479"/>
    </location>
</feature>
<evidence type="ECO:0000313" key="10">
    <source>
        <dbReference type="Proteomes" id="UP000199356"/>
    </source>
</evidence>
<dbReference type="Proteomes" id="UP000199356">
    <property type="component" value="Unassembled WGS sequence"/>
</dbReference>
<dbReference type="GO" id="GO:0008137">
    <property type="term" value="F:NADH dehydrogenase (ubiquinone) activity"/>
    <property type="evidence" value="ECO:0007669"/>
    <property type="project" value="InterPro"/>
</dbReference>
<feature type="transmembrane region" description="Helical" evidence="7">
    <location>
        <begin position="26"/>
        <end position="44"/>
    </location>
</feature>
<keyword evidence="3 6" id="KW-0812">Transmembrane</keyword>
<feature type="transmembrane region" description="Helical" evidence="7">
    <location>
        <begin position="303"/>
        <end position="325"/>
    </location>
</feature>
<dbReference type="EMBL" id="FOXA01000001">
    <property type="protein sequence ID" value="SFO97184.1"/>
    <property type="molecule type" value="Genomic_DNA"/>
</dbReference>
<accession>A0A1I5LIH6</accession>
<feature type="transmembrane region" description="Helical" evidence="7">
    <location>
        <begin position="146"/>
        <end position="170"/>
    </location>
</feature>
<dbReference type="PANTHER" id="PTHR42829">
    <property type="entry name" value="NADH-UBIQUINONE OXIDOREDUCTASE CHAIN 5"/>
    <property type="match status" value="1"/>
</dbReference>
<name>A0A1I5LIH6_9RHOB</name>
<evidence type="ECO:0000256" key="1">
    <source>
        <dbReference type="ARBA" id="ARBA00002378"/>
    </source>
</evidence>
<dbReference type="AlphaFoldDB" id="A0A1I5LIH6"/>
<evidence type="ECO:0000256" key="2">
    <source>
        <dbReference type="ARBA" id="ARBA00004127"/>
    </source>
</evidence>
<dbReference type="InterPro" id="IPR001750">
    <property type="entry name" value="ND/Mrp_TM"/>
</dbReference>
<feature type="transmembrane region" description="Helical" evidence="7">
    <location>
        <begin position="279"/>
        <end position="297"/>
    </location>
</feature>
<feature type="transmembrane region" description="Helical" evidence="7">
    <location>
        <begin position="221"/>
        <end position="239"/>
    </location>
</feature>
<dbReference type="Pfam" id="PF00361">
    <property type="entry name" value="Proton_antipo_M"/>
    <property type="match status" value="1"/>
</dbReference>
<dbReference type="InterPro" id="IPR003945">
    <property type="entry name" value="NU5C-like"/>
</dbReference>
<proteinExistence type="predicted"/>
<keyword evidence="4 7" id="KW-1133">Transmembrane helix</keyword>
<evidence type="ECO:0000256" key="5">
    <source>
        <dbReference type="ARBA" id="ARBA00023136"/>
    </source>
</evidence>
<dbReference type="Gene3D" id="1.20.5.2700">
    <property type="match status" value="1"/>
</dbReference>
<dbReference type="PRINTS" id="PR01434">
    <property type="entry name" value="NADHDHGNASE5"/>
</dbReference>
<dbReference type="GO" id="GO:0003954">
    <property type="term" value="F:NADH dehydrogenase activity"/>
    <property type="evidence" value="ECO:0007669"/>
    <property type="project" value="TreeGrafter"/>
</dbReference>
<evidence type="ECO:0000256" key="4">
    <source>
        <dbReference type="ARBA" id="ARBA00022989"/>
    </source>
</evidence>
<comment type="function">
    <text evidence="1">NDH-1 shuttles electrons from NADH, via FMN and iron-sulfur (Fe-S) centers, to quinones in the respiratory chain. The immediate electron acceptor for the enzyme in this species is believed to be ubiquinone. Couples the redox reaction to proton translocation (for every two electrons transferred, four hydrogen ions are translocated across the cytoplasmic membrane), and thus conserves the redox energy in a proton gradient.</text>
</comment>
<feature type="transmembrane region" description="Helical" evidence="7">
    <location>
        <begin position="182"/>
        <end position="200"/>
    </location>
</feature>